<evidence type="ECO:0000313" key="6">
    <source>
        <dbReference type="Proteomes" id="UP000595917"/>
    </source>
</evidence>
<dbReference type="Pfam" id="PF01547">
    <property type="entry name" value="SBP_bac_1"/>
    <property type="match status" value="1"/>
</dbReference>
<dbReference type="AlphaFoldDB" id="A0A7T8BC46"/>
<dbReference type="PANTHER" id="PTHR30061">
    <property type="entry name" value="MALTOSE-BINDING PERIPLASMIC PROTEIN"/>
    <property type="match status" value="1"/>
</dbReference>
<reference evidence="5" key="1">
    <citation type="submission" date="2021-01" db="EMBL/GenBank/DDBJ databases">
        <title>Description of Breznakiella homolactica.</title>
        <authorList>
            <person name="Song Y."/>
            <person name="Brune A."/>
        </authorList>
    </citation>
    <scope>NUCLEOTIDE SEQUENCE</scope>
    <source>
        <strain evidence="5">RmG30</strain>
    </source>
</reference>
<dbReference type="GO" id="GO:0055052">
    <property type="term" value="C:ATP-binding cassette (ABC) transporter complex, substrate-binding subunit-containing"/>
    <property type="evidence" value="ECO:0007669"/>
    <property type="project" value="TreeGrafter"/>
</dbReference>
<comment type="similarity">
    <text evidence="1">Belongs to the bacterial solute-binding protein 1 family.</text>
</comment>
<dbReference type="GO" id="GO:0042956">
    <property type="term" value="P:maltodextrin transmembrane transport"/>
    <property type="evidence" value="ECO:0007669"/>
    <property type="project" value="TreeGrafter"/>
</dbReference>
<dbReference type="RefSeq" id="WP_215628080.1">
    <property type="nucleotide sequence ID" value="NZ_CP067089.2"/>
</dbReference>
<dbReference type="Proteomes" id="UP000595917">
    <property type="component" value="Chromosome"/>
</dbReference>
<proteinExistence type="inferred from homology"/>
<dbReference type="PANTHER" id="PTHR30061:SF50">
    <property type="entry name" value="MALTOSE_MALTODEXTRIN-BINDING PERIPLASMIC PROTEIN"/>
    <property type="match status" value="1"/>
</dbReference>
<dbReference type="GO" id="GO:1901982">
    <property type="term" value="F:maltose binding"/>
    <property type="evidence" value="ECO:0007669"/>
    <property type="project" value="TreeGrafter"/>
</dbReference>
<evidence type="ECO:0000256" key="2">
    <source>
        <dbReference type="ARBA" id="ARBA00022448"/>
    </source>
</evidence>
<sequence length="467" mass="51637">MKKLLNLMVIVGAGCVLLFTACSGGGGTSSSGSSNQAAWTISQNANLVKPEVYGNPNAENTITFWTYRVLSPSSNYPRTAARITERIESWARKNPDTKVQVDIEIPAEKTNEFMVKIYESMKAGNAPSIAHVDSFFLPKLLDKEAGFKQTPQAFDPYLTKGELDNYFESYREFCTDENGSMIAHFVYTDVRVLWYRKDLMDAPPKTWDELISITKRLQSQGRATEGILTQGGRHENTFFYFVNMFWAAGGELVDASGKPVFAEGRNKQIMLDSLKLYKRLVDEGIMPSKVASIAGSGDLNAAVNMSMPPFILTGGWIDRTLPLVIGDEKFENYAIAPIPTLQAGQRPVSGAGGWSMVVLEQDPKLRAKAIDFLWHVYGGVEGMLAASEDGIPTFKNVAENWVSTETSRTKQESFEMLQYARLRPAAASYSDISLAMQVAIGEVILGTKTPEQALDDAWNEVMSVYNL</sequence>
<feature type="signal peptide" evidence="4">
    <location>
        <begin position="1"/>
        <end position="24"/>
    </location>
</feature>
<keyword evidence="3 4" id="KW-0732">Signal</keyword>
<accession>A0A7T8BC46</accession>
<dbReference type="PROSITE" id="PS51257">
    <property type="entry name" value="PROKAR_LIPOPROTEIN"/>
    <property type="match status" value="1"/>
</dbReference>
<evidence type="ECO:0000256" key="3">
    <source>
        <dbReference type="ARBA" id="ARBA00022729"/>
    </source>
</evidence>
<feature type="chain" id="PRO_5031091931" evidence="4">
    <location>
        <begin position="25"/>
        <end position="467"/>
    </location>
</feature>
<dbReference type="Gene3D" id="3.40.190.10">
    <property type="entry name" value="Periplasmic binding protein-like II"/>
    <property type="match status" value="2"/>
</dbReference>
<dbReference type="KEGG" id="bhc:JFL75_07620"/>
<keyword evidence="2" id="KW-0813">Transport</keyword>
<evidence type="ECO:0000313" key="5">
    <source>
        <dbReference type="EMBL" id="QQO10775.1"/>
    </source>
</evidence>
<protein>
    <submittedName>
        <fullName evidence="5">Extracellular solute-binding protein</fullName>
    </submittedName>
</protein>
<organism evidence="5 6">
    <name type="scientific">Breznakiella homolactica</name>
    <dbReference type="NCBI Taxonomy" id="2798577"/>
    <lineage>
        <taxon>Bacteria</taxon>
        <taxon>Pseudomonadati</taxon>
        <taxon>Spirochaetota</taxon>
        <taxon>Spirochaetia</taxon>
        <taxon>Spirochaetales</taxon>
        <taxon>Breznakiellaceae</taxon>
        <taxon>Breznakiella</taxon>
    </lineage>
</organism>
<dbReference type="EMBL" id="CP067089">
    <property type="protein sequence ID" value="QQO10775.1"/>
    <property type="molecule type" value="Genomic_DNA"/>
</dbReference>
<dbReference type="InterPro" id="IPR006059">
    <property type="entry name" value="SBP"/>
</dbReference>
<name>A0A7T8BC46_9SPIR</name>
<evidence type="ECO:0000256" key="4">
    <source>
        <dbReference type="SAM" id="SignalP"/>
    </source>
</evidence>
<gene>
    <name evidence="5" type="ORF">JFL75_07620</name>
</gene>
<dbReference type="SUPFAM" id="SSF53850">
    <property type="entry name" value="Periplasmic binding protein-like II"/>
    <property type="match status" value="1"/>
</dbReference>
<evidence type="ECO:0000256" key="1">
    <source>
        <dbReference type="ARBA" id="ARBA00008520"/>
    </source>
</evidence>
<dbReference type="GO" id="GO:0015768">
    <property type="term" value="P:maltose transport"/>
    <property type="evidence" value="ECO:0007669"/>
    <property type="project" value="TreeGrafter"/>
</dbReference>
<keyword evidence="6" id="KW-1185">Reference proteome</keyword>